<dbReference type="EC" id="2.4.1.-" evidence="5"/>
<dbReference type="PANTHER" id="PTHR11926">
    <property type="entry name" value="GLUCOSYL/GLUCURONOSYL TRANSFERASES"/>
    <property type="match status" value="1"/>
</dbReference>
<dbReference type="InterPro" id="IPR035595">
    <property type="entry name" value="UDP_glycos_trans_CS"/>
</dbReference>
<evidence type="ECO:0000313" key="7">
    <source>
        <dbReference type="Proteomes" id="UP001054252"/>
    </source>
</evidence>
<dbReference type="EMBL" id="BPVZ01000008">
    <property type="protein sequence ID" value="GKU94811.1"/>
    <property type="molecule type" value="Genomic_DNA"/>
</dbReference>
<dbReference type="SUPFAM" id="SSF53756">
    <property type="entry name" value="UDP-Glycosyltransferase/glycogen phosphorylase"/>
    <property type="match status" value="1"/>
</dbReference>
<name>A0AAV5I5K7_9ROSI</name>
<dbReference type="AlphaFoldDB" id="A0AAV5I5K7"/>
<protein>
    <recommendedName>
        <fullName evidence="5">Glycosyltransferase</fullName>
        <ecNumber evidence="5">2.4.1.-</ecNumber>
    </recommendedName>
</protein>
<evidence type="ECO:0000256" key="5">
    <source>
        <dbReference type="RuleBase" id="RU362057"/>
    </source>
</evidence>
<evidence type="ECO:0000256" key="3">
    <source>
        <dbReference type="ARBA" id="ARBA00022679"/>
    </source>
</evidence>
<keyword evidence="3 4" id="KW-0808">Transferase</keyword>
<evidence type="ECO:0000313" key="6">
    <source>
        <dbReference type="EMBL" id="GKU94811.1"/>
    </source>
</evidence>
<dbReference type="CDD" id="cd03784">
    <property type="entry name" value="GT1_Gtf-like"/>
    <property type="match status" value="1"/>
</dbReference>
<accession>A0AAV5I5K7</accession>
<evidence type="ECO:0000256" key="2">
    <source>
        <dbReference type="ARBA" id="ARBA00022676"/>
    </source>
</evidence>
<dbReference type="PROSITE" id="PS00375">
    <property type="entry name" value="UDPGT"/>
    <property type="match status" value="1"/>
</dbReference>
<dbReference type="GO" id="GO:0080044">
    <property type="term" value="F:quercetin 7-O-glucosyltransferase activity"/>
    <property type="evidence" value="ECO:0007669"/>
    <property type="project" value="TreeGrafter"/>
</dbReference>
<dbReference type="FunFam" id="3.40.50.2000:FF:000019">
    <property type="entry name" value="Glycosyltransferase"/>
    <property type="match status" value="1"/>
</dbReference>
<evidence type="ECO:0000256" key="1">
    <source>
        <dbReference type="ARBA" id="ARBA00009995"/>
    </source>
</evidence>
<comment type="similarity">
    <text evidence="1 4">Belongs to the UDP-glycosyltransferase family.</text>
</comment>
<organism evidence="6 7">
    <name type="scientific">Rubroshorea leprosula</name>
    <dbReference type="NCBI Taxonomy" id="152421"/>
    <lineage>
        <taxon>Eukaryota</taxon>
        <taxon>Viridiplantae</taxon>
        <taxon>Streptophyta</taxon>
        <taxon>Embryophyta</taxon>
        <taxon>Tracheophyta</taxon>
        <taxon>Spermatophyta</taxon>
        <taxon>Magnoliopsida</taxon>
        <taxon>eudicotyledons</taxon>
        <taxon>Gunneridae</taxon>
        <taxon>Pentapetalae</taxon>
        <taxon>rosids</taxon>
        <taxon>malvids</taxon>
        <taxon>Malvales</taxon>
        <taxon>Dipterocarpaceae</taxon>
        <taxon>Rubroshorea</taxon>
    </lineage>
</organism>
<dbReference type="GO" id="GO:0010294">
    <property type="term" value="F:abscisic acid glucosyltransferase activity"/>
    <property type="evidence" value="ECO:0007669"/>
    <property type="project" value="TreeGrafter"/>
</dbReference>
<dbReference type="PANTHER" id="PTHR11926:SF1264">
    <property type="entry name" value="GLYCOSYLTRANSFERASE-RELATED"/>
    <property type="match status" value="1"/>
</dbReference>
<keyword evidence="7" id="KW-1185">Reference proteome</keyword>
<dbReference type="InterPro" id="IPR002213">
    <property type="entry name" value="UDP_glucos_trans"/>
</dbReference>
<comment type="caution">
    <text evidence="6">The sequence shown here is derived from an EMBL/GenBank/DDBJ whole genome shotgun (WGS) entry which is preliminary data.</text>
</comment>
<dbReference type="GO" id="GO:0080043">
    <property type="term" value="F:quercetin 3-O-glucosyltransferase activity"/>
    <property type="evidence" value="ECO:0007669"/>
    <property type="project" value="TreeGrafter"/>
</dbReference>
<dbReference type="FunFam" id="3.40.50.2000:FF:000101">
    <property type="entry name" value="Glycosyltransferase"/>
    <property type="match status" value="1"/>
</dbReference>
<keyword evidence="2 4" id="KW-0328">Glycosyltransferase</keyword>
<gene>
    <name evidence="6" type="ORF">SLEP1_g8248</name>
</gene>
<dbReference type="Proteomes" id="UP001054252">
    <property type="component" value="Unassembled WGS sequence"/>
</dbReference>
<dbReference type="Pfam" id="PF00201">
    <property type="entry name" value="UDPGT"/>
    <property type="match status" value="1"/>
</dbReference>
<sequence length="478" mass="53079">MGSEGIEVLMVTLALQGHMNPMLKFAKQLVSKGVRITIATNDYARHRMLDSKNSSALSVTNGGAAAGSNAINLEFFSDGLSHEFDRGKHADKFIDAVKTEGYKNLSSLITNLTNSGRKFSAIIINPFVPWVADIAAEQGIPCAALWIQASSVYSIYYHYFRHMELFPDLKYPNETVELPGLPVLEVRDLPTFILPSSPPHFRILVEEFVRNLDKIKWVLGSSFYELEEEIVKSMASLKPISSIGPLVSPFLLGKEETVQGNVDMWSVEDSCIQWLDKQPPSSVIYIAFGSIIILKQQQIESIAAALKKTKQPFLWVLKKSDHATDGELPLGFIEETKEQGLVVSWCPQERVLIHPALACFVTHCGWNSTLETVVAGVPVIAYPEWTDQPTDAKLLVDVFKMGVRMRNDEDGTLSTEEVERCIREISDRPGTVAMKEKAMELKAAAKKAIEPEGSSDKNINRFINEMIGKSFSNGTIVV</sequence>
<evidence type="ECO:0000256" key="4">
    <source>
        <dbReference type="RuleBase" id="RU003718"/>
    </source>
</evidence>
<proteinExistence type="inferred from homology"/>
<dbReference type="Gene3D" id="3.40.50.2000">
    <property type="entry name" value="Glycogen Phosphorylase B"/>
    <property type="match status" value="2"/>
</dbReference>
<reference evidence="6 7" key="1">
    <citation type="journal article" date="2021" name="Commun. Biol.">
        <title>The genome of Shorea leprosula (Dipterocarpaceae) highlights the ecological relevance of drought in aseasonal tropical rainforests.</title>
        <authorList>
            <person name="Ng K.K.S."/>
            <person name="Kobayashi M.J."/>
            <person name="Fawcett J.A."/>
            <person name="Hatakeyama M."/>
            <person name="Paape T."/>
            <person name="Ng C.H."/>
            <person name="Ang C.C."/>
            <person name="Tnah L.H."/>
            <person name="Lee C.T."/>
            <person name="Nishiyama T."/>
            <person name="Sese J."/>
            <person name="O'Brien M.J."/>
            <person name="Copetti D."/>
            <person name="Mohd Noor M.I."/>
            <person name="Ong R.C."/>
            <person name="Putra M."/>
            <person name="Sireger I.Z."/>
            <person name="Indrioko S."/>
            <person name="Kosugi Y."/>
            <person name="Izuno A."/>
            <person name="Isagi Y."/>
            <person name="Lee S.L."/>
            <person name="Shimizu K.K."/>
        </authorList>
    </citation>
    <scope>NUCLEOTIDE SEQUENCE [LARGE SCALE GENOMIC DNA]</scope>
    <source>
        <strain evidence="6">214</strain>
    </source>
</reference>